<keyword evidence="2" id="KW-0677">Repeat</keyword>
<dbReference type="SMART" id="SM00320">
    <property type="entry name" value="WD40"/>
    <property type="match status" value="11"/>
</dbReference>
<dbReference type="InterPro" id="IPR019775">
    <property type="entry name" value="WD40_repeat_CS"/>
</dbReference>
<evidence type="ECO:0000313" key="5">
    <source>
        <dbReference type="Proteomes" id="UP000694044"/>
    </source>
</evidence>
<dbReference type="PANTHER" id="PTHR19848">
    <property type="entry name" value="WD40 REPEAT PROTEIN"/>
    <property type="match status" value="1"/>
</dbReference>
<proteinExistence type="predicted"/>
<dbReference type="PROSITE" id="PS50082">
    <property type="entry name" value="WD_REPEATS_2"/>
    <property type="match status" value="4"/>
</dbReference>
<dbReference type="SMART" id="SM00855">
    <property type="entry name" value="PGAM"/>
    <property type="match status" value="1"/>
</dbReference>
<comment type="caution">
    <text evidence="4">The sequence shown here is derived from an EMBL/GenBank/DDBJ whole genome shotgun (WGS) entry which is preliminary data.</text>
</comment>
<dbReference type="Proteomes" id="UP000694044">
    <property type="component" value="Unassembled WGS sequence"/>
</dbReference>
<feature type="repeat" description="WD" evidence="3">
    <location>
        <begin position="154"/>
        <end position="186"/>
    </location>
</feature>
<feature type="repeat" description="WD" evidence="3">
    <location>
        <begin position="98"/>
        <end position="133"/>
    </location>
</feature>
<dbReference type="PANTHER" id="PTHR19848:SF8">
    <property type="entry name" value="F-BOX AND WD REPEAT DOMAIN CONTAINING 7"/>
    <property type="match status" value="1"/>
</dbReference>
<sequence length="1025" mass="112700">MIEFTAWEVYAYEDGSSVNSPTGKSEPRQDLNSLHGSNRIDRVVFADALPHISDKGFAFESYHIHADKGIFGGRHDGAIMHWPLSQSPSVTIPCAHTIRGHTGAVLTLDFAPDLGPEGLLFSGSADRSIKIWDPWGGSESALPPKSGYACVQTLTEHSGSVVCLRVLPQQNHGIVSCSLDRTVKTWYPAEGRALLLYPWYLPAQSISQPGSSWPSAFCVRSSANGTLFVGDSAGGISVYAHSSDSDNTIVSDTTLEIVDDKQMGDQLDTRFQFSLKRKFSHFHSLGISRLQMVADNCFVVSLGYDEKAQVIDAISGALSSTICSASAARYISCTWDDRGHILLLGDAAGYVHLWNIFEDKPLGKKQMATTMPLTIVGIHSLTSTATGDFLVTGLVNGVKQWVCNRNVGYVNCSGHSDAVVAVVVIENDISSFAKDYDDRAEQIECRLQPRAAVESAQTCQFFSASLDGSIRCWDSYEMKVSFGFEEKDSEITCMVASKQFHKVFTGHDGGFVKVWSIHAGELSELSLEGNGPVACLAAGVVRDQEVLLAGSADGCVSVWEVNHDGISRAGPFQPKLLSGTRAEVTSLAFCKGNFLAQAGQEFFVVGYFTGEIVMWSFAKKAIVCSFKAHSDAVCSLTSHGCFLFSGSDDTLLRMWNMFNLSETYELGVLRPPSSPSSSGSGSPIVCLDVVPIRSLVLSAAADGTLLVWDYTCFENDKAFDAYGKIVFRAKVDGCVKCLQCWPDRKAMICGTSEGKLVVFDLPPERTYKHPVYDANGYNLNYRITRTKTLYLMSDTAATKTLYCIRHGESTFNEWRKSSLWNFSWMWVRDPMIVDAPLSAKGKRQAAKLHELVQAKQLEHTIQLIITSPLTRAIETTVGAFPDTKIPIIVEPSCREMLDTACDIGRVPAELAQQFLPQADMDFSQLDPFWWLDVEKFPRTGPGNAPPANIVAPKTSDGVLPLRETREELDARIREFVAKLAERPEQHIAVVGHSSYFKRMLAMNRKLNNCELYETSLGDIQLRYTK</sequence>
<dbReference type="EMBL" id="JAGDFM010000030">
    <property type="protein sequence ID" value="KAG7390590.1"/>
    <property type="molecule type" value="Genomic_DNA"/>
</dbReference>
<evidence type="ECO:0000313" key="4">
    <source>
        <dbReference type="EMBL" id="KAG7390590.1"/>
    </source>
</evidence>
<feature type="repeat" description="WD" evidence="3">
    <location>
        <begin position="677"/>
        <end position="709"/>
    </location>
</feature>
<accession>A0A8T1WEG8</accession>
<gene>
    <name evidence="4" type="ORF">PHYPSEUDO_007530</name>
</gene>
<evidence type="ECO:0000256" key="3">
    <source>
        <dbReference type="PROSITE-ProRule" id="PRU00221"/>
    </source>
</evidence>
<feature type="repeat" description="WD" evidence="3">
    <location>
        <begin position="626"/>
        <end position="665"/>
    </location>
</feature>
<dbReference type="CDD" id="cd07067">
    <property type="entry name" value="HP_PGM_like"/>
    <property type="match status" value="1"/>
</dbReference>
<dbReference type="Pfam" id="PF00300">
    <property type="entry name" value="His_Phos_1"/>
    <property type="match status" value="1"/>
</dbReference>
<protein>
    <submittedName>
        <fullName evidence="4">Uncharacterized protein</fullName>
    </submittedName>
</protein>
<dbReference type="AlphaFoldDB" id="A0A8T1WEG8"/>
<reference evidence="4" key="1">
    <citation type="submission" date="2021-02" db="EMBL/GenBank/DDBJ databases">
        <authorList>
            <person name="Palmer J.M."/>
        </authorList>
    </citation>
    <scope>NUCLEOTIDE SEQUENCE</scope>
    <source>
        <strain evidence="4">SCRP734</strain>
    </source>
</reference>
<dbReference type="PROSITE" id="PS00678">
    <property type="entry name" value="WD_REPEATS_1"/>
    <property type="match status" value="1"/>
</dbReference>
<organism evidence="4 5">
    <name type="scientific">Phytophthora pseudosyringae</name>
    <dbReference type="NCBI Taxonomy" id="221518"/>
    <lineage>
        <taxon>Eukaryota</taxon>
        <taxon>Sar</taxon>
        <taxon>Stramenopiles</taxon>
        <taxon>Oomycota</taxon>
        <taxon>Peronosporomycetes</taxon>
        <taxon>Peronosporales</taxon>
        <taxon>Peronosporaceae</taxon>
        <taxon>Phytophthora</taxon>
    </lineage>
</organism>
<dbReference type="InterPro" id="IPR001680">
    <property type="entry name" value="WD40_rpt"/>
</dbReference>
<dbReference type="InterPro" id="IPR013078">
    <property type="entry name" value="His_Pase_superF_clade-1"/>
</dbReference>
<keyword evidence="1 3" id="KW-0853">WD repeat</keyword>
<dbReference type="OrthoDB" id="674604at2759"/>
<evidence type="ECO:0000256" key="2">
    <source>
        <dbReference type="ARBA" id="ARBA00022737"/>
    </source>
</evidence>
<evidence type="ECO:0000256" key="1">
    <source>
        <dbReference type="ARBA" id="ARBA00022574"/>
    </source>
</evidence>
<name>A0A8T1WEG8_9STRA</name>
<dbReference type="Pfam" id="PF00400">
    <property type="entry name" value="WD40"/>
    <property type="match status" value="5"/>
</dbReference>
<dbReference type="PROSITE" id="PS50294">
    <property type="entry name" value="WD_REPEATS_REGION"/>
    <property type="match status" value="1"/>
</dbReference>
<keyword evidence="5" id="KW-1185">Reference proteome</keyword>